<evidence type="ECO:0000313" key="3">
    <source>
        <dbReference type="Proteomes" id="UP000008457"/>
    </source>
</evidence>
<dbReference type="HOGENOM" id="CLU_1561092_0_0_9"/>
<dbReference type="eggNOG" id="COG0297">
    <property type="taxonomic scope" value="Bacteria"/>
</dbReference>
<dbReference type="Gene3D" id="3.40.50.2000">
    <property type="entry name" value="Glycogen Phosphorylase B"/>
    <property type="match status" value="1"/>
</dbReference>
<dbReference type="AlphaFoldDB" id="F3ZWW1"/>
<name>F3ZWW1_MAHA5</name>
<accession>F3ZWW1</accession>
<feature type="domain" description="Glycosyltransferase subfamily 4-like N-terminal" evidence="1">
    <location>
        <begin position="8"/>
        <end position="138"/>
    </location>
</feature>
<gene>
    <name evidence="2" type="ordered locus">Mahau_2421</name>
</gene>
<dbReference type="SUPFAM" id="SSF53756">
    <property type="entry name" value="UDP-Glycosyltransferase/glycogen phosphorylase"/>
    <property type="match status" value="1"/>
</dbReference>
<reference evidence="3" key="1">
    <citation type="submission" date="2010-11" db="EMBL/GenBank/DDBJ databases">
        <title>The complete genome of Mahella australiensis DSM 15567.</title>
        <authorList>
            <consortium name="US DOE Joint Genome Institute (JGI-PGF)"/>
            <person name="Lucas S."/>
            <person name="Copeland A."/>
            <person name="Lapidus A."/>
            <person name="Bruce D."/>
            <person name="Goodwin L."/>
            <person name="Pitluck S."/>
            <person name="Kyrpides N."/>
            <person name="Mavromatis K."/>
            <person name="Pagani I."/>
            <person name="Ivanova N."/>
            <person name="Teshima H."/>
            <person name="Brettin T."/>
            <person name="Detter J.C."/>
            <person name="Han C."/>
            <person name="Tapia R."/>
            <person name="Land M."/>
            <person name="Hauser L."/>
            <person name="Markowitz V."/>
            <person name="Cheng J.-F."/>
            <person name="Hugenholtz P."/>
            <person name="Woyke T."/>
            <person name="Wu D."/>
            <person name="Spring S."/>
            <person name="Pukall R."/>
            <person name="Steenblock K."/>
            <person name="Schneider S."/>
            <person name="Klenk H.-P."/>
            <person name="Eisen J.A."/>
        </authorList>
    </citation>
    <scope>NUCLEOTIDE SEQUENCE [LARGE SCALE GENOMIC DNA]</scope>
    <source>
        <strain evidence="3">DSM 15567 / CIP 107919 / 50-1 BON</strain>
    </source>
</reference>
<evidence type="ECO:0000313" key="2">
    <source>
        <dbReference type="EMBL" id="AEE97583.1"/>
    </source>
</evidence>
<dbReference type="KEGG" id="mas:Mahau_2421"/>
<dbReference type="Pfam" id="PF13439">
    <property type="entry name" value="Glyco_transf_4"/>
    <property type="match status" value="1"/>
</dbReference>
<dbReference type="Proteomes" id="UP000008457">
    <property type="component" value="Chromosome"/>
</dbReference>
<dbReference type="InterPro" id="IPR028098">
    <property type="entry name" value="Glyco_trans_4-like_N"/>
</dbReference>
<protein>
    <recommendedName>
        <fullName evidence="1">Glycosyltransferase subfamily 4-like N-terminal domain-containing protein</fullName>
    </recommendedName>
</protein>
<proteinExistence type="predicted"/>
<organism evidence="2 3">
    <name type="scientific">Mahella australiensis (strain DSM 15567 / CIP 107919 / 50-1 BON)</name>
    <dbReference type="NCBI Taxonomy" id="697281"/>
    <lineage>
        <taxon>Bacteria</taxon>
        <taxon>Bacillati</taxon>
        <taxon>Bacillota</taxon>
        <taxon>Clostridia</taxon>
        <taxon>Thermoanaerobacterales</taxon>
        <taxon>Thermoanaerobacterales Family IV. Incertae Sedis</taxon>
        <taxon>Mahella</taxon>
    </lineage>
</organism>
<keyword evidence="3" id="KW-1185">Reference proteome</keyword>
<dbReference type="STRING" id="697281.Mahau_2421"/>
<sequence>MGHRADIVSLKPGDLREGERYYAHNSVKFWEYLSNLDSEPDVVHANDVFSAKLARERFPDVPIVLTVHNILAQETLLDGSLVKGSTIWHNIRRAEIAGIEAADWVVFVSNGQMRTFLEEYAVELPDDMISSVVYNGLDKTIYPTKHKDRNSIPVIVSVGRLAGVNYPPLKR</sequence>
<reference evidence="2 3" key="2">
    <citation type="journal article" date="2011" name="Stand. Genomic Sci.">
        <title>Complete genome sequence of Mahella australiensis type strain (50-1 BON).</title>
        <authorList>
            <person name="Sikorski J."/>
            <person name="Teshima H."/>
            <person name="Nolan M."/>
            <person name="Lucas S."/>
            <person name="Hammon N."/>
            <person name="Deshpande S."/>
            <person name="Cheng J.F."/>
            <person name="Pitluck S."/>
            <person name="Liolios K."/>
            <person name="Pagani I."/>
            <person name="Ivanova N."/>
            <person name="Huntemann M."/>
            <person name="Mavromatis K."/>
            <person name="Ovchinikova G."/>
            <person name="Pati A."/>
            <person name="Tapia R."/>
            <person name="Han C."/>
            <person name="Goodwin L."/>
            <person name="Chen A."/>
            <person name="Palaniappan K."/>
            <person name="Land M."/>
            <person name="Hauser L."/>
            <person name="Ngatchou-Djao O.D."/>
            <person name="Rohde M."/>
            <person name="Pukall R."/>
            <person name="Spring S."/>
            <person name="Abt B."/>
            <person name="Goker M."/>
            <person name="Detter J.C."/>
            <person name="Woyke T."/>
            <person name="Bristow J."/>
            <person name="Markowitz V."/>
            <person name="Hugenholtz P."/>
            <person name="Eisen J.A."/>
            <person name="Kyrpides N.C."/>
            <person name="Klenk H.P."/>
            <person name="Lapidus A."/>
        </authorList>
    </citation>
    <scope>NUCLEOTIDE SEQUENCE [LARGE SCALE GENOMIC DNA]</scope>
    <source>
        <strain evidence="3">DSM 15567 / CIP 107919 / 50-1 BON</strain>
    </source>
</reference>
<evidence type="ECO:0000259" key="1">
    <source>
        <dbReference type="Pfam" id="PF13439"/>
    </source>
</evidence>
<dbReference type="EMBL" id="CP002360">
    <property type="protein sequence ID" value="AEE97583.1"/>
    <property type="molecule type" value="Genomic_DNA"/>
</dbReference>